<dbReference type="Pfam" id="PF00932">
    <property type="entry name" value="LTD"/>
    <property type="match status" value="1"/>
</dbReference>
<dbReference type="AlphaFoldDB" id="A0A6J7RBA5"/>
<reference evidence="3" key="1">
    <citation type="submission" date="2020-05" db="EMBL/GenBank/DDBJ databases">
        <authorList>
            <person name="Chiriac C."/>
            <person name="Salcher M."/>
            <person name="Ghai R."/>
            <person name="Kavagutti S V."/>
        </authorList>
    </citation>
    <scope>NUCLEOTIDE SEQUENCE</scope>
</reference>
<gene>
    <name evidence="3" type="ORF">UFOPK4173_00221</name>
    <name evidence="4" type="ORF">UFOPK4354_00045</name>
</gene>
<protein>
    <submittedName>
        <fullName evidence="3">Unannotated protein</fullName>
    </submittedName>
</protein>
<evidence type="ECO:0000313" key="3">
    <source>
        <dbReference type="EMBL" id="CAB5026045.1"/>
    </source>
</evidence>
<dbReference type="PROSITE" id="PS51841">
    <property type="entry name" value="LTD"/>
    <property type="match status" value="1"/>
</dbReference>
<evidence type="ECO:0000259" key="2">
    <source>
        <dbReference type="PROSITE" id="PS51841"/>
    </source>
</evidence>
<dbReference type="EMBL" id="CAFBPW010000013">
    <property type="protein sequence ID" value="CAB5026045.1"/>
    <property type="molecule type" value="Genomic_DNA"/>
</dbReference>
<dbReference type="InterPro" id="IPR001322">
    <property type="entry name" value="Lamin_tail_dom"/>
</dbReference>
<dbReference type="Gene3D" id="2.60.40.1260">
    <property type="entry name" value="Lamin Tail domain"/>
    <property type="match status" value="1"/>
</dbReference>
<evidence type="ECO:0000256" key="1">
    <source>
        <dbReference type="SAM" id="Phobius"/>
    </source>
</evidence>
<name>A0A6J7RBA5_9ZZZZ</name>
<organism evidence="3">
    <name type="scientific">freshwater metagenome</name>
    <dbReference type="NCBI Taxonomy" id="449393"/>
    <lineage>
        <taxon>unclassified sequences</taxon>
        <taxon>metagenomes</taxon>
        <taxon>ecological metagenomes</taxon>
    </lineage>
</organism>
<dbReference type="SUPFAM" id="SSF74853">
    <property type="entry name" value="Lamin A/C globular tail domain"/>
    <property type="match status" value="1"/>
</dbReference>
<accession>A0A6J7RBA5</accession>
<dbReference type="InterPro" id="IPR036415">
    <property type="entry name" value="Lamin_tail_dom_sf"/>
</dbReference>
<evidence type="ECO:0000313" key="4">
    <source>
        <dbReference type="EMBL" id="CAB5059321.1"/>
    </source>
</evidence>
<keyword evidence="1" id="KW-0812">Transmembrane</keyword>
<feature type="domain" description="LTD" evidence="2">
    <location>
        <begin position="24"/>
        <end position="137"/>
    </location>
</feature>
<keyword evidence="1" id="KW-0472">Membrane</keyword>
<proteinExistence type="predicted"/>
<sequence>MAVRNVNTVLLRMAALALLLSLVSLINFGTASAGTSDIKINEVESTSVWLVSGPAVSEDWIELYNNGTTPVDISGLKLQGKKSSIAKYSIPSGTVLAAGAYLVITDAALGFGLGSSDLVRLFATDGTTVLDSYTWTSHATTTYGRCPNGTGSFITTLSPSKGTANNCPVLPPAVVPELPFGVLSAAALTMLAIAAVWVMRSRNQGLPA</sequence>
<keyword evidence="1" id="KW-1133">Transmembrane helix</keyword>
<feature type="transmembrane region" description="Helical" evidence="1">
    <location>
        <begin position="178"/>
        <end position="199"/>
    </location>
</feature>
<dbReference type="EMBL" id="CAFBQW010000002">
    <property type="protein sequence ID" value="CAB5059321.1"/>
    <property type="molecule type" value="Genomic_DNA"/>
</dbReference>